<protein>
    <submittedName>
        <fullName evidence="1">Uncharacterized protein</fullName>
    </submittedName>
</protein>
<dbReference type="AlphaFoldDB" id="A0AAD5MKN5"/>
<dbReference type="EMBL" id="JAHQIW010000672">
    <property type="protein sequence ID" value="KAJ1349486.1"/>
    <property type="molecule type" value="Genomic_DNA"/>
</dbReference>
<dbReference type="Proteomes" id="UP001196413">
    <property type="component" value="Unassembled WGS sequence"/>
</dbReference>
<name>A0AAD5MKN5_PARTN</name>
<evidence type="ECO:0000313" key="1">
    <source>
        <dbReference type="EMBL" id="KAJ1349486.1"/>
    </source>
</evidence>
<comment type="caution">
    <text evidence="1">The sequence shown here is derived from an EMBL/GenBank/DDBJ whole genome shotgun (WGS) entry which is preliminary data.</text>
</comment>
<keyword evidence="2" id="KW-1185">Reference proteome</keyword>
<organism evidence="1 2">
    <name type="scientific">Parelaphostrongylus tenuis</name>
    <name type="common">Meningeal worm</name>
    <dbReference type="NCBI Taxonomy" id="148309"/>
    <lineage>
        <taxon>Eukaryota</taxon>
        <taxon>Metazoa</taxon>
        <taxon>Ecdysozoa</taxon>
        <taxon>Nematoda</taxon>
        <taxon>Chromadorea</taxon>
        <taxon>Rhabditida</taxon>
        <taxon>Rhabditina</taxon>
        <taxon>Rhabditomorpha</taxon>
        <taxon>Strongyloidea</taxon>
        <taxon>Metastrongylidae</taxon>
        <taxon>Parelaphostrongylus</taxon>
    </lineage>
</organism>
<gene>
    <name evidence="1" type="ORF">KIN20_005064</name>
</gene>
<proteinExistence type="predicted"/>
<accession>A0AAD5MKN5</accession>
<evidence type="ECO:0000313" key="2">
    <source>
        <dbReference type="Proteomes" id="UP001196413"/>
    </source>
</evidence>
<sequence>MDGKKLKNAHENSFLTLSHVESNRTRINQIVQKMNCRLRCNGLSYISPIIPNLPYVVCVSSAGNYPWLPLNWKLK</sequence>
<reference evidence="1" key="1">
    <citation type="submission" date="2021-06" db="EMBL/GenBank/DDBJ databases">
        <title>Parelaphostrongylus tenuis whole genome reference sequence.</title>
        <authorList>
            <person name="Garwood T.J."/>
            <person name="Larsen P.A."/>
            <person name="Fountain-Jones N.M."/>
            <person name="Garbe J.R."/>
            <person name="Macchietto M.G."/>
            <person name="Kania S.A."/>
            <person name="Gerhold R.W."/>
            <person name="Richards J.E."/>
            <person name="Wolf T.M."/>
        </authorList>
    </citation>
    <scope>NUCLEOTIDE SEQUENCE</scope>
    <source>
        <strain evidence="1">MNPRO001-30</strain>
        <tissue evidence="1">Meninges</tissue>
    </source>
</reference>